<keyword evidence="2" id="KW-1185">Reference proteome</keyword>
<dbReference type="Proteomes" id="UP000828390">
    <property type="component" value="Unassembled WGS sequence"/>
</dbReference>
<organism evidence="1 2">
    <name type="scientific">Dreissena polymorpha</name>
    <name type="common">Zebra mussel</name>
    <name type="synonym">Mytilus polymorpha</name>
    <dbReference type="NCBI Taxonomy" id="45954"/>
    <lineage>
        <taxon>Eukaryota</taxon>
        <taxon>Metazoa</taxon>
        <taxon>Spiralia</taxon>
        <taxon>Lophotrochozoa</taxon>
        <taxon>Mollusca</taxon>
        <taxon>Bivalvia</taxon>
        <taxon>Autobranchia</taxon>
        <taxon>Heteroconchia</taxon>
        <taxon>Euheterodonta</taxon>
        <taxon>Imparidentia</taxon>
        <taxon>Neoheterodontei</taxon>
        <taxon>Myida</taxon>
        <taxon>Dreissenoidea</taxon>
        <taxon>Dreissenidae</taxon>
        <taxon>Dreissena</taxon>
    </lineage>
</organism>
<gene>
    <name evidence="1" type="ORF">DPMN_062787</name>
</gene>
<evidence type="ECO:0000313" key="2">
    <source>
        <dbReference type="Proteomes" id="UP000828390"/>
    </source>
</evidence>
<reference evidence="1" key="1">
    <citation type="journal article" date="2019" name="bioRxiv">
        <title>The Genome of the Zebra Mussel, Dreissena polymorpha: A Resource for Invasive Species Research.</title>
        <authorList>
            <person name="McCartney M.A."/>
            <person name="Auch B."/>
            <person name="Kono T."/>
            <person name="Mallez S."/>
            <person name="Zhang Y."/>
            <person name="Obille A."/>
            <person name="Becker A."/>
            <person name="Abrahante J.E."/>
            <person name="Garbe J."/>
            <person name="Badalamenti J.P."/>
            <person name="Herman A."/>
            <person name="Mangelson H."/>
            <person name="Liachko I."/>
            <person name="Sullivan S."/>
            <person name="Sone E.D."/>
            <person name="Koren S."/>
            <person name="Silverstein K.A.T."/>
            <person name="Beckman K.B."/>
            <person name="Gohl D.M."/>
        </authorList>
    </citation>
    <scope>NUCLEOTIDE SEQUENCE</scope>
    <source>
        <strain evidence="1">Duluth1</strain>
        <tissue evidence="1">Whole animal</tissue>
    </source>
</reference>
<evidence type="ECO:0000313" key="1">
    <source>
        <dbReference type="EMBL" id="KAH3719903.1"/>
    </source>
</evidence>
<accession>A0A9D4C9B1</accession>
<proteinExistence type="predicted"/>
<dbReference type="AlphaFoldDB" id="A0A9D4C9B1"/>
<name>A0A9D4C9B1_DREPO</name>
<sequence length="66" mass="7273">MEGGRVTDTYTNTTVSIQNWCNGPSTSVNMTCMAVAHDTKLMYASCVFIYACHFPLKTVCKQPFGT</sequence>
<dbReference type="EMBL" id="JAIWYP010000013">
    <property type="protein sequence ID" value="KAH3719903.1"/>
    <property type="molecule type" value="Genomic_DNA"/>
</dbReference>
<comment type="caution">
    <text evidence="1">The sequence shown here is derived from an EMBL/GenBank/DDBJ whole genome shotgun (WGS) entry which is preliminary data.</text>
</comment>
<protein>
    <submittedName>
        <fullName evidence="1">Uncharacterized protein</fullName>
    </submittedName>
</protein>
<reference evidence="1" key="2">
    <citation type="submission" date="2020-11" db="EMBL/GenBank/DDBJ databases">
        <authorList>
            <person name="McCartney M.A."/>
            <person name="Auch B."/>
            <person name="Kono T."/>
            <person name="Mallez S."/>
            <person name="Becker A."/>
            <person name="Gohl D.M."/>
            <person name="Silverstein K.A.T."/>
            <person name="Koren S."/>
            <person name="Bechman K.B."/>
            <person name="Herman A."/>
            <person name="Abrahante J.E."/>
            <person name="Garbe J."/>
        </authorList>
    </citation>
    <scope>NUCLEOTIDE SEQUENCE</scope>
    <source>
        <strain evidence="1">Duluth1</strain>
        <tissue evidence="1">Whole animal</tissue>
    </source>
</reference>